<dbReference type="RefSeq" id="WP_263051515.1">
    <property type="nucleotide sequence ID" value="NZ_CP106735.1"/>
</dbReference>
<dbReference type="PANTHER" id="PTHR37844:SF1">
    <property type="entry name" value="CALCINEURIN-LIKE PHOSPHOESTERASE DOMAIN-CONTAINING PROTEIN"/>
    <property type="match status" value="1"/>
</dbReference>
<organism evidence="2 3">
    <name type="scientific">Reichenbachiella carrageenanivorans</name>
    <dbReference type="NCBI Taxonomy" id="2979869"/>
    <lineage>
        <taxon>Bacteria</taxon>
        <taxon>Pseudomonadati</taxon>
        <taxon>Bacteroidota</taxon>
        <taxon>Cytophagia</taxon>
        <taxon>Cytophagales</taxon>
        <taxon>Reichenbachiellaceae</taxon>
        <taxon>Reichenbachiella</taxon>
    </lineage>
</organism>
<sequence length="212" mass="25189">MQEKELDAFLDYLSDQWEQVFIVPGNHESYLFGNMAEIFEMEIKVRPNVTYLNHKKIVIDGVEILFSTLWSHCNEEKIEKVIRDFLNCSYDYGDYKYTHHNKLHDRAVAWLNRELSTPSQCPRIVVSHFVPSRQVDKSLKPFNDHTSMMRDYYVADLDQFLPTWNVDYWIYGHNHCNHNIEIEGVKFVSNMLAYVKHGEHERFNHSANLDLS</sequence>
<protein>
    <submittedName>
        <fullName evidence="2">Metallophosphoesterase</fullName>
    </submittedName>
</protein>
<dbReference type="InterPro" id="IPR029052">
    <property type="entry name" value="Metallo-depent_PP-like"/>
</dbReference>
<reference evidence="2" key="1">
    <citation type="submission" date="2022-10" db="EMBL/GenBank/DDBJ databases">
        <title>Comparative genomics and taxonomic characterization of three novel marine species of genus Reichenbachiella exhibiting antioxidant and polysaccharide degradation activities.</title>
        <authorList>
            <person name="Muhammad N."/>
            <person name="Lee Y.-J."/>
            <person name="Ko J."/>
            <person name="Kim S.-G."/>
        </authorList>
    </citation>
    <scope>NUCLEOTIDE SEQUENCE</scope>
    <source>
        <strain evidence="2">Wsw4-B4</strain>
    </source>
</reference>
<dbReference type="SUPFAM" id="SSF56300">
    <property type="entry name" value="Metallo-dependent phosphatases"/>
    <property type="match status" value="1"/>
</dbReference>
<proteinExistence type="predicted"/>
<dbReference type="PANTHER" id="PTHR37844">
    <property type="entry name" value="SER/THR PROTEIN PHOSPHATASE SUPERFAMILY (AFU_ORTHOLOGUE AFUA_1G14840)"/>
    <property type="match status" value="1"/>
</dbReference>
<dbReference type="Gene3D" id="3.60.21.10">
    <property type="match status" value="1"/>
</dbReference>
<evidence type="ECO:0000313" key="3">
    <source>
        <dbReference type="Proteomes" id="UP001062165"/>
    </source>
</evidence>
<dbReference type="Proteomes" id="UP001062165">
    <property type="component" value="Chromosome"/>
</dbReference>
<name>A0ABY6D0T0_9BACT</name>
<accession>A0ABY6D0T0</accession>
<dbReference type="Pfam" id="PF00149">
    <property type="entry name" value="Metallophos"/>
    <property type="match status" value="1"/>
</dbReference>
<evidence type="ECO:0000259" key="1">
    <source>
        <dbReference type="Pfam" id="PF00149"/>
    </source>
</evidence>
<evidence type="ECO:0000313" key="2">
    <source>
        <dbReference type="EMBL" id="UXX79784.1"/>
    </source>
</evidence>
<gene>
    <name evidence="2" type="ORF">N7E81_01510</name>
</gene>
<keyword evidence="3" id="KW-1185">Reference proteome</keyword>
<dbReference type="InterPro" id="IPR004843">
    <property type="entry name" value="Calcineurin-like_PHP"/>
</dbReference>
<dbReference type="EMBL" id="CP106735">
    <property type="protein sequence ID" value="UXX79784.1"/>
    <property type="molecule type" value="Genomic_DNA"/>
</dbReference>
<feature type="domain" description="Calcineurin-like phosphoesterase" evidence="1">
    <location>
        <begin position="9"/>
        <end position="176"/>
    </location>
</feature>